<feature type="region of interest" description="Disordered" evidence="5">
    <location>
        <begin position="526"/>
        <end position="549"/>
    </location>
</feature>
<dbReference type="GO" id="GO:0000184">
    <property type="term" value="P:nuclear-transcribed mRNA catabolic process, nonsense-mediated decay"/>
    <property type="evidence" value="ECO:0007669"/>
    <property type="project" value="TreeGrafter"/>
</dbReference>
<keyword evidence="3" id="KW-0347">Helicase</keyword>
<reference evidence="8" key="1">
    <citation type="submission" date="2021-01" db="EMBL/GenBank/DDBJ databases">
        <authorList>
            <person name="Corre E."/>
            <person name="Pelletier E."/>
            <person name="Niang G."/>
            <person name="Scheremetjew M."/>
            <person name="Finn R."/>
            <person name="Kale V."/>
            <person name="Holt S."/>
            <person name="Cochrane G."/>
            <person name="Meng A."/>
            <person name="Brown T."/>
            <person name="Cohen L."/>
        </authorList>
    </citation>
    <scope>NUCLEOTIDE SEQUENCE</scope>
    <source>
        <strain evidence="8">CCMP3105</strain>
    </source>
</reference>
<feature type="compositionally biased region" description="Basic residues" evidence="5">
    <location>
        <begin position="717"/>
        <end position="727"/>
    </location>
</feature>
<proteinExistence type="predicted"/>
<organism evidence="8">
    <name type="scientific">Alexandrium monilatum</name>
    <dbReference type="NCBI Taxonomy" id="311494"/>
    <lineage>
        <taxon>Eukaryota</taxon>
        <taxon>Sar</taxon>
        <taxon>Alveolata</taxon>
        <taxon>Dinophyceae</taxon>
        <taxon>Gonyaulacales</taxon>
        <taxon>Pyrocystaceae</taxon>
        <taxon>Alexandrium</taxon>
    </lineage>
</organism>
<evidence type="ECO:0000256" key="4">
    <source>
        <dbReference type="ARBA" id="ARBA00022840"/>
    </source>
</evidence>
<feature type="compositionally biased region" description="Basic and acidic residues" evidence="5">
    <location>
        <begin position="526"/>
        <end position="535"/>
    </location>
</feature>
<evidence type="ECO:0000256" key="1">
    <source>
        <dbReference type="ARBA" id="ARBA00022741"/>
    </source>
</evidence>
<dbReference type="EMBL" id="HBNR01057915">
    <property type="protein sequence ID" value="CAE4625568.1"/>
    <property type="molecule type" value="Transcribed_RNA"/>
</dbReference>
<evidence type="ECO:0008006" key="9">
    <source>
        <dbReference type="Google" id="ProtNLM"/>
    </source>
</evidence>
<feature type="region of interest" description="Disordered" evidence="5">
    <location>
        <begin position="1076"/>
        <end position="1178"/>
    </location>
</feature>
<feature type="region of interest" description="Disordered" evidence="5">
    <location>
        <begin position="1031"/>
        <end position="1057"/>
    </location>
</feature>
<sequence length="1178" mass="131179">MEKRLNTGYRSSCIRTGLSILERGVEIKKEHMEQMLAQCVQRPGVVQVAMTLKLLEIQPHASIGVEPFLRGLGVLVQRNAPVQLLRMWLNLGVPRSARALRDLPYDYDDEEKSLASQDLEDALGVITDDEEDERGAQRSVIYVTGCKARPELNGRYERSEDITAHGRPVYEKIVEKKIQKDKGKGKGKGKTDLKKLLMPHMLQDEEDEFKQEVLVVHYRKDPHGTRNGWWISRDNSMGEGLSWNQRETKGPPTGGWFVIRDRARLPDPIRIVDPSKVGEATKSRRHEAQRAISALDPNRIKGRLQTHDSVEAAADYFGHFCMLMHLEHMEELRQIKRRTQRLPEMELQRLGWCLDGLPCTGVFGRREPKKVTIIGWEDPGSEMGALALPPSTTFDRLKFKRGDSVTISESKQQVRKGEDIEKLGDGFIADLRPAKGREEAQVVIRLRGCWPDDAMSRRWRIDKGANSTLYERQLQAMLNLVTKPRPRVSELLITAKVGLADSWSKQWRKGGMTDEDKRAAALAAEKAEQETRENPAAKLARLNPGGTESDKLDRALKEVKSLTHLNQSQRDAVRSALRQTCTVIQGPPGTGKTHVSVQIMKMWSKTLDLSPLLATSDSNVAVDNICMGLRAEGVKAVRVGRPDKINRILEEITLECLLDKEKTELDNRKFQARYKSKSRSRSKSKSPLPGRKRDRAISKSRSPSSDAPATTVTPSKGRGKGKSRGRGSMKADFDLQMRILQDADVICTTTISSGGDFFSKFAFAGILVDEAAQATELAAVVPLILRGTQRLVLVGDQCQLPPTVQSTEAEERGLSLSLYSRMVDGGGVTPFLLDTQFRSHPIIAEFSARTFYAGRLKSGVKAEDRKPPRGLPFARDGVPLGFVDVSHDEATEGESKLNPGEAEVIVRLIQDVFYQRELEITEVGVVTPYVAQVRLLKRMLRNIIPEGADPELLEVASVDNFQGREKDLIVFSAVRSNRTGTVGFLADWRRLNVMLTRARRGLVVVGNSRTLKADEHWSKWLDFYARVSSGRARTPSPEKKKEVIDPNETPEQTEARLKKERVEAARRLSMAIRFPGLAMAQQSKKDRSRSRSGSPIGLIGEADTRTKVKGGRTKPRQKTPSPDRPLKVVKEIGIGRRNKASEFGPATNGPGAKAKAKPKAKAKVAIASDEDGGGSDSG</sequence>
<dbReference type="InterPro" id="IPR041679">
    <property type="entry name" value="DNA2/NAM7-like_C"/>
</dbReference>
<gene>
    <name evidence="8" type="ORF">AMON00008_LOCUS40754</name>
</gene>
<dbReference type="PANTHER" id="PTHR10887">
    <property type="entry name" value="DNA2/NAM7 HELICASE FAMILY"/>
    <property type="match status" value="1"/>
</dbReference>
<dbReference type="Gene3D" id="3.40.50.300">
    <property type="entry name" value="P-loop containing nucleotide triphosphate hydrolases"/>
    <property type="match status" value="2"/>
</dbReference>
<dbReference type="GO" id="GO:0005737">
    <property type="term" value="C:cytoplasm"/>
    <property type="evidence" value="ECO:0007669"/>
    <property type="project" value="TreeGrafter"/>
</dbReference>
<evidence type="ECO:0000256" key="5">
    <source>
        <dbReference type="SAM" id="MobiDB-lite"/>
    </source>
</evidence>
<feature type="compositionally biased region" description="Basic residues" evidence="5">
    <location>
        <begin position="1107"/>
        <end position="1117"/>
    </location>
</feature>
<dbReference type="SUPFAM" id="SSF52540">
    <property type="entry name" value="P-loop containing nucleoside triphosphate hydrolases"/>
    <property type="match status" value="1"/>
</dbReference>
<dbReference type="Pfam" id="PF13086">
    <property type="entry name" value="AAA_11"/>
    <property type="match status" value="1"/>
</dbReference>
<feature type="compositionally biased region" description="Polar residues" evidence="5">
    <location>
        <begin position="699"/>
        <end position="714"/>
    </location>
</feature>
<dbReference type="Pfam" id="PF13087">
    <property type="entry name" value="AAA_12"/>
    <property type="match status" value="1"/>
</dbReference>
<dbReference type="InterPro" id="IPR041677">
    <property type="entry name" value="DNA2/NAM7_AAA_11"/>
</dbReference>
<feature type="domain" description="DNA2/NAM7 helicase-like C-terminal" evidence="7">
    <location>
        <begin position="815"/>
        <end position="1008"/>
    </location>
</feature>
<evidence type="ECO:0000256" key="2">
    <source>
        <dbReference type="ARBA" id="ARBA00022801"/>
    </source>
</evidence>
<dbReference type="GO" id="GO:0003724">
    <property type="term" value="F:RNA helicase activity"/>
    <property type="evidence" value="ECO:0007669"/>
    <property type="project" value="TreeGrafter"/>
</dbReference>
<feature type="region of interest" description="Disordered" evidence="5">
    <location>
        <begin position="669"/>
        <end position="728"/>
    </location>
</feature>
<evidence type="ECO:0000313" key="8">
    <source>
        <dbReference type="EMBL" id="CAE4625568.1"/>
    </source>
</evidence>
<dbReference type="InterPro" id="IPR045055">
    <property type="entry name" value="DNA2/NAM7-like"/>
</dbReference>
<evidence type="ECO:0000259" key="7">
    <source>
        <dbReference type="Pfam" id="PF13087"/>
    </source>
</evidence>
<dbReference type="FunFam" id="3.40.50.300:FF:000326">
    <property type="entry name" value="P-loop containing nucleoside triphosphate hydrolase"/>
    <property type="match status" value="1"/>
</dbReference>
<dbReference type="InterPro" id="IPR027417">
    <property type="entry name" value="P-loop_NTPase"/>
</dbReference>
<accession>A0A7S4RUP0</accession>
<feature type="compositionally biased region" description="Basic and acidic residues" evidence="5">
    <location>
        <begin position="1124"/>
        <end position="1134"/>
    </location>
</feature>
<evidence type="ECO:0000259" key="6">
    <source>
        <dbReference type="Pfam" id="PF13086"/>
    </source>
</evidence>
<keyword evidence="2" id="KW-0378">Hydrolase</keyword>
<protein>
    <recommendedName>
        <fullName evidence="9">AAA+ ATPase domain-containing protein</fullName>
    </recommendedName>
</protein>
<feature type="compositionally biased region" description="Basic residues" evidence="5">
    <location>
        <begin position="670"/>
        <end position="694"/>
    </location>
</feature>
<dbReference type="GO" id="GO:0016787">
    <property type="term" value="F:hydrolase activity"/>
    <property type="evidence" value="ECO:0007669"/>
    <property type="project" value="UniProtKB-KW"/>
</dbReference>
<dbReference type="PANTHER" id="PTHR10887:SF517">
    <property type="entry name" value="RNA HELICASE NONSENSE MRNA REDUCING FACTOR"/>
    <property type="match status" value="1"/>
</dbReference>
<keyword evidence="1" id="KW-0547">Nucleotide-binding</keyword>
<dbReference type="GO" id="GO:0005694">
    <property type="term" value="C:chromosome"/>
    <property type="evidence" value="ECO:0007669"/>
    <property type="project" value="UniProtKB-ARBA"/>
</dbReference>
<dbReference type="CDD" id="cd18808">
    <property type="entry name" value="SF1_C_Upf1"/>
    <property type="match status" value="1"/>
</dbReference>
<evidence type="ECO:0000256" key="3">
    <source>
        <dbReference type="ARBA" id="ARBA00022806"/>
    </source>
</evidence>
<feature type="domain" description="DNA2/NAM7 helicase helicase" evidence="6">
    <location>
        <begin position="564"/>
        <end position="806"/>
    </location>
</feature>
<dbReference type="GO" id="GO:0005524">
    <property type="term" value="F:ATP binding"/>
    <property type="evidence" value="ECO:0007669"/>
    <property type="project" value="UniProtKB-KW"/>
</dbReference>
<dbReference type="InterPro" id="IPR047187">
    <property type="entry name" value="SF1_C_Upf1"/>
</dbReference>
<keyword evidence="4" id="KW-0067">ATP-binding</keyword>
<dbReference type="AlphaFoldDB" id="A0A7S4RUP0"/>
<name>A0A7S4RUP0_9DINO</name>
<feature type="compositionally biased region" description="Acidic residues" evidence="5">
    <location>
        <begin position="1168"/>
        <end position="1178"/>
    </location>
</feature>